<sequence length="305" mass="33396">MVATGGWSGRLTASRPPGQRNVPETEPAIPVLQRQVAHLQERLRAETERHVSNLRASENARNQAVRQANQLEVQFHQVREELLRVRGVAAEVATSREEYARQCVALELLAAPGLRAIPIIDLPELPATHRRIRFGLLVATIDAQAPPARRALARYLCVYAEFAGVCPTELATRADIATAVTMDILAGRHVPTTAHATRLATVLNRETETLRHLISATSSSTALDEYFWNIARAVDTPAAPDSPLGTRDDVGSDPDNPVTRPHPDPATAPLAPIVERLRQLAAVYEQGLVSDGEYAEHRSRILSEL</sequence>
<proteinExistence type="predicted"/>
<feature type="coiled-coil region" evidence="1">
    <location>
        <begin position="29"/>
        <end position="81"/>
    </location>
</feature>
<feature type="region of interest" description="Disordered" evidence="2">
    <location>
        <begin position="238"/>
        <end position="268"/>
    </location>
</feature>
<accession>A0ABZ1SGK7</accession>
<feature type="region of interest" description="Disordered" evidence="2">
    <location>
        <begin position="1"/>
        <end position="28"/>
    </location>
</feature>
<dbReference type="EMBL" id="CP108084">
    <property type="protein sequence ID" value="WUP53134.1"/>
    <property type="molecule type" value="Genomic_DNA"/>
</dbReference>
<evidence type="ECO:0000313" key="4">
    <source>
        <dbReference type="Proteomes" id="UP001432190"/>
    </source>
</evidence>
<reference evidence="3" key="1">
    <citation type="submission" date="2022-10" db="EMBL/GenBank/DDBJ databases">
        <title>The complete genomes of actinobacterial strains from the NBC collection.</title>
        <authorList>
            <person name="Joergensen T.S."/>
            <person name="Alvarez Arevalo M."/>
            <person name="Sterndorff E.B."/>
            <person name="Faurdal D."/>
            <person name="Vuksanovic O."/>
            <person name="Mourched A.-S."/>
            <person name="Charusanti P."/>
            <person name="Shaw S."/>
            <person name="Blin K."/>
            <person name="Weber T."/>
        </authorList>
    </citation>
    <scope>NUCLEOTIDE SEQUENCE</scope>
    <source>
        <strain evidence="3">NBC_00256</strain>
    </source>
</reference>
<protein>
    <recommendedName>
        <fullName evidence="5">SHOCT domain-containing protein</fullName>
    </recommendedName>
</protein>
<evidence type="ECO:0008006" key="5">
    <source>
        <dbReference type="Google" id="ProtNLM"/>
    </source>
</evidence>
<keyword evidence="1" id="KW-0175">Coiled coil</keyword>
<gene>
    <name evidence="3" type="ORF">OG994_03870</name>
</gene>
<dbReference type="Proteomes" id="UP001432190">
    <property type="component" value="Chromosome"/>
</dbReference>
<keyword evidence="4" id="KW-1185">Reference proteome</keyword>
<evidence type="ECO:0000256" key="1">
    <source>
        <dbReference type="SAM" id="Coils"/>
    </source>
</evidence>
<evidence type="ECO:0000256" key="2">
    <source>
        <dbReference type="SAM" id="MobiDB-lite"/>
    </source>
</evidence>
<name>A0ABZ1SGK7_9ACTN</name>
<organism evidence="3 4">
    <name type="scientific">Micromonospora globbae</name>
    <dbReference type="NCBI Taxonomy" id="1894969"/>
    <lineage>
        <taxon>Bacteria</taxon>
        <taxon>Bacillati</taxon>
        <taxon>Actinomycetota</taxon>
        <taxon>Actinomycetes</taxon>
        <taxon>Micromonosporales</taxon>
        <taxon>Micromonosporaceae</taxon>
        <taxon>Micromonospora</taxon>
    </lineage>
</organism>
<dbReference type="RefSeq" id="WP_328853849.1">
    <property type="nucleotide sequence ID" value="NZ_CP108084.1"/>
</dbReference>
<evidence type="ECO:0000313" key="3">
    <source>
        <dbReference type="EMBL" id="WUP53134.1"/>
    </source>
</evidence>